<keyword evidence="1" id="KW-0805">Transcription regulation</keyword>
<evidence type="ECO:0000256" key="1">
    <source>
        <dbReference type="ARBA" id="ARBA00023015"/>
    </source>
</evidence>
<dbReference type="EMBL" id="FNAD01000008">
    <property type="protein sequence ID" value="SDD84042.1"/>
    <property type="molecule type" value="Genomic_DNA"/>
</dbReference>
<dbReference type="STRING" id="58114.SAMN05216270_10871"/>
<keyword evidence="2" id="KW-0238">DNA-binding</keyword>
<dbReference type="Gene3D" id="1.10.357.10">
    <property type="entry name" value="Tetracycline Repressor, domain 2"/>
    <property type="match status" value="1"/>
</dbReference>
<feature type="domain" description="Transcriptional regulator LmrA/YxaF-like C-terminal" evidence="5">
    <location>
        <begin position="88"/>
        <end position="181"/>
    </location>
</feature>
<dbReference type="RefSeq" id="WP_091036252.1">
    <property type="nucleotide sequence ID" value="NZ_FNAD01000008.1"/>
</dbReference>
<dbReference type="GO" id="GO:0003677">
    <property type="term" value="F:DNA binding"/>
    <property type="evidence" value="ECO:0007669"/>
    <property type="project" value="UniProtKB-KW"/>
</dbReference>
<reference evidence="7" key="1">
    <citation type="submission" date="2016-10" db="EMBL/GenBank/DDBJ databases">
        <authorList>
            <person name="Varghese N."/>
            <person name="Submissions S."/>
        </authorList>
    </citation>
    <scope>NUCLEOTIDE SEQUENCE [LARGE SCALE GENOMIC DNA]</scope>
    <source>
        <strain evidence="7">CGMCC 4.3516</strain>
    </source>
</reference>
<dbReference type="AlphaFoldDB" id="A0A1G6Y178"/>
<dbReference type="InterPro" id="IPR009057">
    <property type="entry name" value="Homeodomain-like_sf"/>
</dbReference>
<proteinExistence type="predicted"/>
<evidence type="ECO:0000259" key="5">
    <source>
        <dbReference type="Pfam" id="PF21993"/>
    </source>
</evidence>
<dbReference type="PANTHER" id="PTHR47506">
    <property type="entry name" value="TRANSCRIPTIONAL REGULATORY PROTEIN"/>
    <property type="match status" value="1"/>
</dbReference>
<dbReference type="SUPFAM" id="SSF48498">
    <property type="entry name" value="Tetracyclin repressor-like, C-terminal domain"/>
    <property type="match status" value="1"/>
</dbReference>
<keyword evidence="7" id="KW-1185">Reference proteome</keyword>
<dbReference type="InterPro" id="IPR054156">
    <property type="entry name" value="YxaF_TetR_C"/>
</dbReference>
<accession>A0A1G6Y178</accession>
<dbReference type="PANTHER" id="PTHR47506:SF3">
    <property type="entry name" value="HTH-TYPE TRANSCRIPTIONAL REGULATOR LMRA"/>
    <property type="match status" value="1"/>
</dbReference>
<evidence type="ECO:0000313" key="6">
    <source>
        <dbReference type="EMBL" id="SDD84042.1"/>
    </source>
</evidence>
<dbReference type="Proteomes" id="UP000198949">
    <property type="component" value="Unassembled WGS sequence"/>
</dbReference>
<protein>
    <submittedName>
        <fullName evidence="6">Transcriptional regulator, TetR family</fullName>
    </submittedName>
</protein>
<feature type="domain" description="HTH tetR-type" evidence="4">
    <location>
        <begin position="29"/>
        <end position="61"/>
    </location>
</feature>
<organism evidence="6 7">
    <name type="scientific">Glycomyces harbinensis</name>
    <dbReference type="NCBI Taxonomy" id="58114"/>
    <lineage>
        <taxon>Bacteria</taxon>
        <taxon>Bacillati</taxon>
        <taxon>Actinomycetota</taxon>
        <taxon>Actinomycetes</taxon>
        <taxon>Glycomycetales</taxon>
        <taxon>Glycomycetaceae</taxon>
        <taxon>Glycomyces</taxon>
    </lineage>
</organism>
<evidence type="ECO:0000313" key="7">
    <source>
        <dbReference type="Proteomes" id="UP000198949"/>
    </source>
</evidence>
<dbReference type="OrthoDB" id="3827407at2"/>
<dbReference type="SUPFAM" id="SSF46689">
    <property type="entry name" value="Homeodomain-like"/>
    <property type="match status" value="1"/>
</dbReference>
<gene>
    <name evidence="6" type="ORF">SAMN05216270_10871</name>
</gene>
<dbReference type="Pfam" id="PF21993">
    <property type="entry name" value="TetR_C_13_2"/>
    <property type="match status" value="1"/>
</dbReference>
<evidence type="ECO:0000256" key="3">
    <source>
        <dbReference type="ARBA" id="ARBA00023163"/>
    </source>
</evidence>
<evidence type="ECO:0000256" key="2">
    <source>
        <dbReference type="ARBA" id="ARBA00023125"/>
    </source>
</evidence>
<dbReference type="Pfam" id="PF00440">
    <property type="entry name" value="TetR_N"/>
    <property type="match status" value="1"/>
</dbReference>
<evidence type="ECO:0000259" key="4">
    <source>
        <dbReference type="Pfam" id="PF00440"/>
    </source>
</evidence>
<dbReference type="InterPro" id="IPR036271">
    <property type="entry name" value="Tet_transcr_reg_TetR-rel_C_sf"/>
</dbReference>
<name>A0A1G6Y178_9ACTN</name>
<keyword evidence="3" id="KW-0804">Transcription</keyword>
<dbReference type="InterPro" id="IPR001647">
    <property type="entry name" value="HTH_TetR"/>
</dbReference>
<sequence length="191" mass="20744">MRLTEKGRASRQRLVEAASLRLRGDAPGAMRLEDVLADAGMSKGQLFHYFPDGKEQLLLAVARYEAERVLADQEPHLSALDSLASWQAWRDVLVARYREQGAHCPLGALLAQAESTVGAGEVVTALLDRWQRHLRDGITAMRAAAGAEADREAAALIAGIQGGVQILRTTRSTAHLEAVLDQFIERLPSGP</sequence>